<dbReference type="KEGG" id="mcoo:MCOO_08280"/>
<evidence type="ECO:0000313" key="3">
    <source>
        <dbReference type="EMBL" id="BBX44813.1"/>
    </source>
</evidence>
<organism evidence="3 4">
    <name type="scientific">Mycobacterium cookii</name>
    <dbReference type="NCBI Taxonomy" id="1775"/>
    <lineage>
        <taxon>Bacteria</taxon>
        <taxon>Bacillati</taxon>
        <taxon>Actinomycetota</taxon>
        <taxon>Actinomycetes</taxon>
        <taxon>Mycobacteriales</taxon>
        <taxon>Mycobacteriaceae</taxon>
        <taxon>Mycobacterium</taxon>
    </lineage>
</organism>
<dbReference type="Pfam" id="PF05305">
    <property type="entry name" value="DUF732"/>
    <property type="match status" value="1"/>
</dbReference>
<dbReference type="AlphaFoldDB" id="A0A7I7KS95"/>
<dbReference type="Proteomes" id="UP000465866">
    <property type="component" value="Chromosome"/>
</dbReference>
<sequence length="111" mass="11595">MLLSVAAMIGTAAPVYADDPDPSPTNDASFLKEMSDAGLTYHDGSQAVAAAKNVCDMANKGTSESEIEKKLQDVNSFSGNGAKKFIMLAAKSYCPKQLEPDESPAPKAPGQ</sequence>
<gene>
    <name evidence="3" type="ORF">MCOO_08280</name>
</gene>
<protein>
    <recommendedName>
        <fullName evidence="2">DUF732 domain-containing protein</fullName>
    </recommendedName>
</protein>
<dbReference type="EMBL" id="AP022569">
    <property type="protein sequence ID" value="BBX44813.1"/>
    <property type="molecule type" value="Genomic_DNA"/>
</dbReference>
<evidence type="ECO:0000259" key="2">
    <source>
        <dbReference type="Pfam" id="PF05305"/>
    </source>
</evidence>
<reference evidence="3 4" key="1">
    <citation type="journal article" date="2019" name="Emerg. Microbes Infect.">
        <title>Comprehensive subspecies identification of 175 nontuberculous mycobacteria species based on 7547 genomic profiles.</title>
        <authorList>
            <person name="Matsumoto Y."/>
            <person name="Kinjo T."/>
            <person name="Motooka D."/>
            <person name="Nabeya D."/>
            <person name="Jung N."/>
            <person name="Uechi K."/>
            <person name="Horii T."/>
            <person name="Iida T."/>
            <person name="Fujita J."/>
            <person name="Nakamura S."/>
        </authorList>
    </citation>
    <scope>NUCLEOTIDE SEQUENCE [LARGE SCALE GENOMIC DNA]</scope>
    <source>
        <strain evidence="3 4">JCM 12404</strain>
    </source>
</reference>
<name>A0A7I7KS95_9MYCO</name>
<feature type="domain" description="DUF732" evidence="2">
    <location>
        <begin position="27"/>
        <end position="95"/>
    </location>
</feature>
<feature type="chain" id="PRO_5038991279" description="DUF732 domain-containing protein" evidence="1">
    <location>
        <begin position="18"/>
        <end position="111"/>
    </location>
</feature>
<feature type="signal peptide" evidence="1">
    <location>
        <begin position="1"/>
        <end position="17"/>
    </location>
</feature>
<keyword evidence="4" id="KW-1185">Reference proteome</keyword>
<dbReference type="InterPro" id="IPR007969">
    <property type="entry name" value="DUF732"/>
</dbReference>
<keyword evidence="1" id="KW-0732">Signal</keyword>
<proteinExistence type="predicted"/>
<evidence type="ECO:0000256" key="1">
    <source>
        <dbReference type="SAM" id="SignalP"/>
    </source>
</evidence>
<accession>A0A7I7KS95</accession>
<evidence type="ECO:0000313" key="4">
    <source>
        <dbReference type="Proteomes" id="UP000465866"/>
    </source>
</evidence>